<comment type="caution">
    <text evidence="1">The sequence shown here is derived from an EMBL/GenBank/DDBJ whole genome shotgun (WGS) entry which is preliminary data.</text>
</comment>
<dbReference type="EMBL" id="JAFIQS010000004">
    <property type="protein sequence ID" value="KAG5170000.1"/>
    <property type="molecule type" value="Genomic_DNA"/>
</dbReference>
<dbReference type="AlphaFoldDB" id="A0A8H8CLY2"/>
<evidence type="ECO:0000313" key="1">
    <source>
        <dbReference type="EMBL" id="KAG5170000.1"/>
    </source>
</evidence>
<organism evidence="1">
    <name type="scientific">Psilocybe cubensis</name>
    <name type="common">Psychedelic mushroom</name>
    <name type="synonym">Stropharia cubensis</name>
    <dbReference type="NCBI Taxonomy" id="181762"/>
    <lineage>
        <taxon>Eukaryota</taxon>
        <taxon>Fungi</taxon>
        <taxon>Dikarya</taxon>
        <taxon>Basidiomycota</taxon>
        <taxon>Agaricomycotina</taxon>
        <taxon>Agaricomycetes</taxon>
        <taxon>Agaricomycetidae</taxon>
        <taxon>Agaricales</taxon>
        <taxon>Agaricineae</taxon>
        <taxon>Strophariaceae</taxon>
        <taxon>Psilocybe</taxon>
    </lineage>
</organism>
<dbReference type="SUPFAM" id="SSF52047">
    <property type="entry name" value="RNI-like"/>
    <property type="match status" value="1"/>
</dbReference>
<dbReference type="OrthoDB" id="2734547at2759"/>
<proteinExistence type="predicted"/>
<accession>A0A8H8CLY2</accession>
<protein>
    <submittedName>
        <fullName evidence="1">Uncharacterized protein</fullName>
    </submittedName>
</protein>
<name>A0A8H8CLY2_PSICU</name>
<reference evidence="1" key="1">
    <citation type="submission" date="2021-02" db="EMBL/GenBank/DDBJ databases">
        <title>Psilocybe cubensis genome.</title>
        <authorList>
            <person name="Mckernan K.J."/>
            <person name="Crawford S."/>
            <person name="Trippe A."/>
            <person name="Kane L.T."/>
            <person name="Mclaughlin S."/>
        </authorList>
    </citation>
    <scope>NUCLEOTIDE SEQUENCE [LARGE SCALE GENOMIC DNA]</scope>
    <source>
        <strain evidence="1">MGC-MH-2018</strain>
    </source>
</reference>
<sequence length="305" mass="34668">MSAHPRPMQHPVLPWEITDAIIDHLHSDVRALAICSAVCAEWLIRSRHHIFSTVQLWPWRAQRFFELAASRECTFVNKIRCIEVDDSKTVRKVDGDERGADERGDGMTFFEAMAHSHFSCFAQVRTLIVRNVDWTKHPLRHQATLRTHLSKFHQIDRLELHGVVFHDMREVVRVVDAFPALYHLTANVTFMKMLEHTIASEMTNHLTNKLGSLDLGTDDSIPALLSSVVSADRNPCSIRELNLQNIRSDHLKYVQNALERAGSNLRHLSLGFESELGSKSLQGMSPSNVGCPFLTWSQQKTPTSC</sequence>
<gene>
    <name evidence="1" type="ORF">JR316_004382</name>
</gene>